<evidence type="ECO:0000313" key="4">
    <source>
        <dbReference type="Proteomes" id="UP001620626"/>
    </source>
</evidence>
<dbReference type="Pfam" id="PF07139">
    <property type="entry name" value="SPATS2-like"/>
    <property type="match status" value="1"/>
</dbReference>
<feature type="region of interest" description="Disordered" evidence="2">
    <location>
        <begin position="67"/>
        <end position="104"/>
    </location>
</feature>
<dbReference type="PANTHER" id="PTHR15623:SF11">
    <property type="entry name" value="SPERMATOGENESIS-ASSOCIATED SERINE-RICH PROTEIN 2"/>
    <property type="match status" value="1"/>
</dbReference>
<dbReference type="InterPro" id="IPR009060">
    <property type="entry name" value="UBA-like_sf"/>
</dbReference>
<evidence type="ECO:0000256" key="1">
    <source>
        <dbReference type="ARBA" id="ARBA00007105"/>
    </source>
</evidence>
<feature type="compositionally biased region" description="Low complexity" evidence="2">
    <location>
        <begin position="413"/>
        <end position="430"/>
    </location>
</feature>
<organism evidence="3 4">
    <name type="scientific">Heterodera trifolii</name>
    <dbReference type="NCBI Taxonomy" id="157864"/>
    <lineage>
        <taxon>Eukaryota</taxon>
        <taxon>Metazoa</taxon>
        <taxon>Ecdysozoa</taxon>
        <taxon>Nematoda</taxon>
        <taxon>Chromadorea</taxon>
        <taxon>Rhabditida</taxon>
        <taxon>Tylenchina</taxon>
        <taxon>Tylenchomorpha</taxon>
        <taxon>Tylenchoidea</taxon>
        <taxon>Heteroderidae</taxon>
        <taxon>Heteroderinae</taxon>
        <taxon>Heterodera</taxon>
    </lineage>
</organism>
<dbReference type="EMBL" id="JBICBT010001404">
    <property type="protein sequence ID" value="KAL3068856.1"/>
    <property type="molecule type" value="Genomic_DNA"/>
</dbReference>
<feature type="compositionally biased region" description="Basic residues" evidence="2">
    <location>
        <begin position="69"/>
        <end position="80"/>
    </location>
</feature>
<comment type="caution">
    <text evidence="3">The sequence shown here is derived from an EMBL/GenBank/DDBJ whole genome shotgun (WGS) entry which is preliminary data.</text>
</comment>
<gene>
    <name evidence="3" type="ORF">niasHT_032981</name>
</gene>
<dbReference type="PANTHER" id="PTHR15623">
    <property type="entry name" value="SPERMATOGENESIS-ASSOCIATED SERINE-RICH PROTEIN 2-RELATED"/>
    <property type="match status" value="1"/>
</dbReference>
<sequence>MAAVAAQPKVEKKIMDEKIAKVREVVKNISTNDIVLALHNFELDVARTIHAFCEGGSEVALGDWERTGGAKKRNQKKKSSSKGGAAIANASQSNNSGTTTPSVASSLVNCSNVSSATNLADKLLLTNGSGPGATATALPTNASVVVGTHQQQQQPSLLNERGVHDAVDCEVKFATTQNHGHNHHHQQQQQHQFVHPDEAASARAGGGDDHLSMANHHNHHRPTHPIDNGDHRQRMDAAVGGGVADSFGLADYQSQLVQNQEMLEREVSTAQDAICQCFKELRDVLAAREQRLVGELAQCRTDGQRYFDARFATLRALIADSGKAKSGAKASFVSRMEKFNAKKTDDLEVALTARFLCDNNATSAISVAISQLGTVPAVSAVEPTPPPAAAITQNGDNHNTKNNNNNRCGEPSSNKTVAPAAAAVSTNAAAPPHPPPPTRNENGVVKRSNSPSSLVSSVGEDSGLGGQISPVNHVEKGQPVQVEENGIVLKSDTVSADQLAEIQRQIAETLKAKGIDPSVLGAGFGTATTVAARRRPPPANAGARNGPSAAAARGKDGGGPKTTPADGQRKQQQKQPNAMNNNSNNGGEKRK</sequence>
<proteinExistence type="inferred from homology"/>
<reference evidence="3 4" key="1">
    <citation type="submission" date="2024-10" db="EMBL/GenBank/DDBJ databases">
        <authorList>
            <person name="Kim D."/>
        </authorList>
    </citation>
    <scope>NUCLEOTIDE SEQUENCE [LARGE SCALE GENOMIC DNA]</scope>
    <source>
        <strain evidence="3">BH-2024</strain>
    </source>
</reference>
<feature type="compositionally biased region" description="Low complexity" evidence="2">
    <location>
        <begin position="448"/>
        <end position="461"/>
    </location>
</feature>
<feature type="compositionally biased region" description="Low complexity" evidence="2">
    <location>
        <begin position="540"/>
        <end position="552"/>
    </location>
</feature>
<feature type="compositionally biased region" description="Low complexity" evidence="2">
    <location>
        <begin position="81"/>
        <end position="97"/>
    </location>
</feature>
<evidence type="ECO:0000256" key="2">
    <source>
        <dbReference type="SAM" id="MobiDB-lite"/>
    </source>
</evidence>
<comment type="similarity">
    <text evidence="1">Belongs to the SPATS2 family.</text>
</comment>
<feature type="region of interest" description="Disordered" evidence="2">
    <location>
        <begin position="177"/>
        <end position="233"/>
    </location>
</feature>
<dbReference type="InterPro" id="IPR009816">
    <property type="entry name" value="SPATS2-like"/>
</dbReference>
<dbReference type="Proteomes" id="UP001620626">
    <property type="component" value="Unassembled WGS sequence"/>
</dbReference>
<evidence type="ECO:0000313" key="3">
    <source>
        <dbReference type="EMBL" id="KAL3068856.1"/>
    </source>
</evidence>
<keyword evidence="4" id="KW-1185">Reference proteome</keyword>
<feature type="region of interest" description="Disordered" evidence="2">
    <location>
        <begin position="383"/>
        <end position="473"/>
    </location>
</feature>
<protein>
    <submittedName>
        <fullName evidence="3">Uncharacterized protein</fullName>
    </submittedName>
</protein>
<feature type="compositionally biased region" description="Basic and acidic residues" evidence="2">
    <location>
        <begin position="194"/>
        <end position="211"/>
    </location>
</feature>
<feature type="compositionally biased region" description="Low complexity" evidence="2">
    <location>
        <begin position="394"/>
        <end position="406"/>
    </location>
</feature>
<dbReference type="SUPFAM" id="SSF46934">
    <property type="entry name" value="UBA-like"/>
    <property type="match status" value="1"/>
</dbReference>
<dbReference type="AlphaFoldDB" id="A0ABD2HQV2"/>
<accession>A0ABD2HQV2</accession>
<name>A0ABD2HQV2_9BILA</name>
<feature type="region of interest" description="Disordered" evidence="2">
    <location>
        <begin position="529"/>
        <end position="591"/>
    </location>
</feature>